<dbReference type="InterPro" id="IPR047150">
    <property type="entry name" value="SGT"/>
</dbReference>
<evidence type="ECO:0000256" key="3">
    <source>
        <dbReference type="SAM" id="MobiDB-lite"/>
    </source>
</evidence>
<sequence>MGLKAGDVCYIRARNGALMREAKELSSDKLKELPARTTVKVVGQSVTVGDAERIEVECAGARGWVSTKVLSEPQTSNGGDKIQTTLHYREGDEPTRHHSLKLTIPPRWVTDKAPLRKLCAAFCDNYSKKHPQHKLDAETHRLCLGDGTVLSRAAMITADVSADLYVVPEAAALARQPPPPPPKKPAAAPPPPPLDGGVALDIPRRAPKPVARRASKVEALMHDAQNCYDLDDCADVGGGEVVDPADAQKTDTKAAQLKDQGNKHLAAKKFAQAAKCYDDALALSPPPVGRLAAVLLANRAQALLSRAAVADATRLDRASTFAALRDAASCATEARAADETYDKAWYRLGLANLELAKRCRGGGKGAPLPDEVMTRLRDSVKALSKAARLSPKVKAMRDAHKECKTMLEVTEACVNEARLPPCYDKVPPVVASGSGIDARASTTIPVSRLRSGVVEATVELPVLLAKRWNRNNNDELAVSITVSDHCGTQYITSVAEALGPAWTVGEGLFAGKKWKGGFLSIPDRTGALQGSPKNHFLLHPSCVDDAQIERLVALGLLEADVQPPKTVQMDAQHDAIALRVFACSF</sequence>
<evidence type="ECO:0000313" key="5">
    <source>
        <dbReference type="Proteomes" id="UP000789595"/>
    </source>
</evidence>
<feature type="region of interest" description="Disordered" evidence="3">
    <location>
        <begin position="173"/>
        <end position="201"/>
    </location>
</feature>
<dbReference type="PANTHER" id="PTHR45831">
    <property type="entry name" value="LD24721P"/>
    <property type="match status" value="1"/>
</dbReference>
<dbReference type="InterPro" id="IPR011990">
    <property type="entry name" value="TPR-like_helical_dom_sf"/>
</dbReference>
<name>A0A8J2X437_9STRA</name>
<evidence type="ECO:0000256" key="1">
    <source>
        <dbReference type="ARBA" id="ARBA00022737"/>
    </source>
</evidence>
<dbReference type="GO" id="GO:0016020">
    <property type="term" value="C:membrane"/>
    <property type="evidence" value="ECO:0007669"/>
    <property type="project" value="TreeGrafter"/>
</dbReference>
<comment type="caution">
    <text evidence="4">The sequence shown here is derived from an EMBL/GenBank/DDBJ whole genome shotgun (WGS) entry which is preliminary data.</text>
</comment>
<dbReference type="AlphaFoldDB" id="A0A8J2X437"/>
<dbReference type="SUPFAM" id="SSF48452">
    <property type="entry name" value="TPR-like"/>
    <property type="match status" value="1"/>
</dbReference>
<organism evidence="4 5">
    <name type="scientific">Pelagomonas calceolata</name>
    <dbReference type="NCBI Taxonomy" id="35677"/>
    <lineage>
        <taxon>Eukaryota</taxon>
        <taxon>Sar</taxon>
        <taxon>Stramenopiles</taxon>
        <taxon>Ochrophyta</taxon>
        <taxon>Pelagophyceae</taxon>
        <taxon>Pelagomonadales</taxon>
        <taxon>Pelagomonadaceae</taxon>
        <taxon>Pelagomonas</taxon>
    </lineage>
</organism>
<gene>
    <name evidence="4" type="ORF">PECAL_5P28350</name>
</gene>
<dbReference type="GO" id="GO:0072380">
    <property type="term" value="C:TRC complex"/>
    <property type="evidence" value="ECO:0007669"/>
    <property type="project" value="TreeGrafter"/>
</dbReference>
<dbReference type="EMBL" id="CAKKNE010000005">
    <property type="protein sequence ID" value="CAH0378324.1"/>
    <property type="molecule type" value="Genomic_DNA"/>
</dbReference>
<keyword evidence="5" id="KW-1185">Reference proteome</keyword>
<dbReference type="Proteomes" id="UP000789595">
    <property type="component" value="Unassembled WGS sequence"/>
</dbReference>
<keyword evidence="1" id="KW-0677">Repeat</keyword>
<dbReference type="PANTHER" id="PTHR45831:SF4">
    <property type="match status" value="1"/>
</dbReference>
<dbReference type="Gene3D" id="1.25.40.10">
    <property type="entry name" value="Tetratricopeptide repeat domain"/>
    <property type="match status" value="1"/>
</dbReference>
<feature type="compositionally biased region" description="Pro residues" evidence="3">
    <location>
        <begin position="176"/>
        <end position="194"/>
    </location>
</feature>
<proteinExistence type="predicted"/>
<accession>A0A8J2X437</accession>
<evidence type="ECO:0000313" key="4">
    <source>
        <dbReference type="EMBL" id="CAH0378324.1"/>
    </source>
</evidence>
<protein>
    <submittedName>
        <fullName evidence="4">Uncharacterized protein</fullName>
    </submittedName>
</protein>
<reference evidence="4" key="1">
    <citation type="submission" date="2021-11" db="EMBL/GenBank/DDBJ databases">
        <authorList>
            <consortium name="Genoscope - CEA"/>
            <person name="William W."/>
        </authorList>
    </citation>
    <scope>NUCLEOTIDE SEQUENCE</scope>
</reference>
<dbReference type="GO" id="GO:0060090">
    <property type="term" value="F:molecular adaptor activity"/>
    <property type="evidence" value="ECO:0007669"/>
    <property type="project" value="TreeGrafter"/>
</dbReference>
<evidence type="ECO:0000256" key="2">
    <source>
        <dbReference type="ARBA" id="ARBA00022803"/>
    </source>
</evidence>
<dbReference type="GO" id="GO:0006620">
    <property type="term" value="P:post-translational protein targeting to endoplasmic reticulum membrane"/>
    <property type="evidence" value="ECO:0007669"/>
    <property type="project" value="TreeGrafter"/>
</dbReference>
<keyword evidence="2" id="KW-0802">TPR repeat</keyword>